<dbReference type="InterPro" id="IPR050129">
    <property type="entry name" value="Zn_alcohol_dh"/>
</dbReference>
<evidence type="ECO:0000259" key="5">
    <source>
        <dbReference type="SMART" id="SM00829"/>
    </source>
</evidence>
<reference evidence="7" key="2">
    <citation type="journal article" date="2023" name="MicrobiologyOpen">
        <title>Genomics of the tumorigenes clade of the family Rhizobiaceae and description of Rhizobium rhododendri sp. nov.</title>
        <authorList>
            <person name="Kuzmanovic N."/>
            <person name="diCenzo G.C."/>
            <person name="Bunk B."/>
            <person name="Sproeer C."/>
            <person name="Fruehling A."/>
            <person name="Neumann-Schaal M."/>
            <person name="Overmann J."/>
            <person name="Smalla K."/>
        </authorList>
    </citation>
    <scope>NUCLEOTIDE SEQUENCE [LARGE SCALE GENOMIC DNA]</scope>
    <source>
        <strain evidence="7">1078</strain>
        <plasmid evidence="7">unnamed3</plasmid>
    </source>
</reference>
<feature type="domain" description="Enoyl reductase (ER)" evidence="5">
    <location>
        <begin position="7"/>
        <end position="324"/>
    </location>
</feature>
<geneLocation type="plasmid" evidence="6 7">
    <name>unnamed3</name>
</geneLocation>
<dbReference type="GO" id="GO:0008270">
    <property type="term" value="F:zinc ion binding"/>
    <property type="evidence" value="ECO:0007669"/>
    <property type="project" value="InterPro"/>
</dbReference>
<keyword evidence="7" id="KW-1185">Reference proteome</keyword>
<dbReference type="InterPro" id="IPR020843">
    <property type="entry name" value="ER"/>
</dbReference>
<dbReference type="InterPro" id="IPR002328">
    <property type="entry name" value="ADH_Zn_CS"/>
</dbReference>
<dbReference type="PANTHER" id="PTHR43401">
    <property type="entry name" value="L-THREONINE 3-DEHYDROGENASE"/>
    <property type="match status" value="1"/>
</dbReference>
<sequence length="327" mass="34777">MKALVFEAPDRPAIVDVAMPEVSANEVLVRTRAVGICHSDYELLAGRYIIPISYPVTPGHEWSGEIVEVGRNVTGFKVGDRVVGECVVRTPERLHHFGFSMSGADREFFNVNPEWLHKLPDAVDDKKAALIEPFTCGFYAVLRSGGTNASETVVVSGGGTIGLVSAAAAIGMGARVIVVDPLATRRDVALRLGADAALDPSDGGAADRIREMTRGHGADLVVEASGHDASLAAAFDYAREDGRMSMVGINIGRKVPVVIGQIQIKNLTVRGCIGSPGVWPAAIRFLDRTGIDLSPIQTHDYALTDAVDAFSFGKDATKSVKITLLNN</sequence>
<reference evidence="6 7" key="1">
    <citation type="journal article" date="2018" name="Sci. Rep.">
        <title>Rhizobium tumorigenes sp. nov., a novel plant tumorigenic bacterium isolated from cane gall tumors on thornless blackberry.</title>
        <authorList>
            <person name="Kuzmanovi N."/>
            <person name="Smalla K."/>
            <person name="Gronow S."/>
            <person name="PuBawska J."/>
        </authorList>
    </citation>
    <scope>NUCLEOTIDE SEQUENCE [LARGE SCALE GENOMIC DNA]</scope>
    <source>
        <strain evidence="6 7">1078</strain>
    </source>
</reference>
<evidence type="ECO:0000256" key="4">
    <source>
        <dbReference type="RuleBase" id="RU361277"/>
    </source>
</evidence>
<dbReference type="EMBL" id="CP117260">
    <property type="protein sequence ID" value="WFR99223.1"/>
    <property type="molecule type" value="Genomic_DNA"/>
</dbReference>
<dbReference type="Gene3D" id="3.90.180.10">
    <property type="entry name" value="Medium-chain alcohol dehydrogenases, catalytic domain"/>
    <property type="match status" value="1"/>
</dbReference>
<dbReference type="AlphaFoldDB" id="A0AAF1KA64"/>
<evidence type="ECO:0000256" key="1">
    <source>
        <dbReference type="ARBA" id="ARBA00022723"/>
    </source>
</evidence>
<name>A0AAF1KA64_9HYPH</name>
<dbReference type="GO" id="GO:0016616">
    <property type="term" value="F:oxidoreductase activity, acting on the CH-OH group of donors, NAD or NADP as acceptor"/>
    <property type="evidence" value="ECO:0007669"/>
    <property type="project" value="UniProtKB-ARBA"/>
</dbReference>
<organism evidence="6 7">
    <name type="scientific">Rhizobium tumorigenes</name>
    <dbReference type="NCBI Taxonomy" id="2041385"/>
    <lineage>
        <taxon>Bacteria</taxon>
        <taxon>Pseudomonadati</taxon>
        <taxon>Pseudomonadota</taxon>
        <taxon>Alphaproteobacteria</taxon>
        <taxon>Hyphomicrobiales</taxon>
        <taxon>Rhizobiaceae</taxon>
        <taxon>Rhizobium/Agrobacterium group</taxon>
        <taxon>Rhizobium</taxon>
    </lineage>
</organism>
<keyword evidence="1 4" id="KW-0479">Metal-binding</keyword>
<comment type="cofactor">
    <cofactor evidence="4">
        <name>Zn(2+)</name>
        <dbReference type="ChEBI" id="CHEBI:29105"/>
    </cofactor>
</comment>
<dbReference type="InterPro" id="IPR013154">
    <property type="entry name" value="ADH-like_N"/>
</dbReference>
<evidence type="ECO:0000313" key="7">
    <source>
        <dbReference type="Proteomes" id="UP000249499"/>
    </source>
</evidence>
<evidence type="ECO:0000256" key="3">
    <source>
        <dbReference type="ARBA" id="ARBA00023002"/>
    </source>
</evidence>
<dbReference type="Gene3D" id="3.40.50.720">
    <property type="entry name" value="NAD(P)-binding Rossmann-like Domain"/>
    <property type="match status" value="1"/>
</dbReference>
<dbReference type="Pfam" id="PF08240">
    <property type="entry name" value="ADH_N"/>
    <property type="match status" value="1"/>
</dbReference>
<dbReference type="InterPro" id="IPR036291">
    <property type="entry name" value="NAD(P)-bd_dom_sf"/>
</dbReference>
<accession>A0AAF1KA64</accession>
<dbReference type="PANTHER" id="PTHR43401:SF2">
    <property type="entry name" value="L-THREONINE 3-DEHYDROGENASE"/>
    <property type="match status" value="1"/>
</dbReference>
<gene>
    <name evidence="6" type="ORF">PR017_27940</name>
</gene>
<dbReference type="SMART" id="SM00829">
    <property type="entry name" value="PKS_ER"/>
    <property type="match status" value="1"/>
</dbReference>
<keyword evidence="2 4" id="KW-0862">Zinc</keyword>
<comment type="similarity">
    <text evidence="4">Belongs to the zinc-containing alcohol dehydrogenase family.</text>
</comment>
<dbReference type="SUPFAM" id="SSF50129">
    <property type="entry name" value="GroES-like"/>
    <property type="match status" value="1"/>
</dbReference>
<evidence type="ECO:0000256" key="2">
    <source>
        <dbReference type="ARBA" id="ARBA00022833"/>
    </source>
</evidence>
<dbReference type="PROSITE" id="PS00059">
    <property type="entry name" value="ADH_ZINC"/>
    <property type="match status" value="1"/>
</dbReference>
<dbReference type="InterPro" id="IPR011032">
    <property type="entry name" value="GroES-like_sf"/>
</dbReference>
<dbReference type="Proteomes" id="UP000249499">
    <property type="component" value="Plasmid unnamed3"/>
</dbReference>
<evidence type="ECO:0000313" key="6">
    <source>
        <dbReference type="EMBL" id="WFR99223.1"/>
    </source>
</evidence>
<dbReference type="InterPro" id="IPR013149">
    <property type="entry name" value="ADH-like_C"/>
</dbReference>
<keyword evidence="6" id="KW-0614">Plasmid</keyword>
<dbReference type="RefSeq" id="WP_111221660.1">
    <property type="nucleotide sequence ID" value="NZ_CP117260.1"/>
</dbReference>
<dbReference type="Pfam" id="PF00107">
    <property type="entry name" value="ADH_zinc_N"/>
    <property type="match status" value="1"/>
</dbReference>
<dbReference type="SUPFAM" id="SSF51735">
    <property type="entry name" value="NAD(P)-binding Rossmann-fold domains"/>
    <property type="match status" value="1"/>
</dbReference>
<dbReference type="KEGG" id="rtu:PR017_27940"/>
<keyword evidence="3" id="KW-0560">Oxidoreductase</keyword>
<proteinExistence type="inferred from homology"/>
<protein>
    <submittedName>
        <fullName evidence="6">Zinc-binding dehydrogenase</fullName>
    </submittedName>
</protein>